<keyword evidence="3" id="KW-1185">Reference proteome</keyword>
<protein>
    <submittedName>
        <fullName evidence="2">Sporulation protein YqfD</fullName>
    </submittedName>
</protein>
<evidence type="ECO:0000313" key="3">
    <source>
        <dbReference type="Proteomes" id="UP000783588"/>
    </source>
</evidence>
<organism evidence="2 3">
    <name type="scientific">Butyricicoccus intestinisimiae</name>
    <dbReference type="NCBI Taxonomy" id="2841509"/>
    <lineage>
        <taxon>Bacteria</taxon>
        <taxon>Bacillati</taxon>
        <taxon>Bacillota</taxon>
        <taxon>Clostridia</taxon>
        <taxon>Eubacteriales</taxon>
        <taxon>Butyricicoccaceae</taxon>
        <taxon>Butyricicoccus</taxon>
    </lineage>
</organism>
<evidence type="ECO:0000256" key="1">
    <source>
        <dbReference type="SAM" id="Phobius"/>
    </source>
</evidence>
<dbReference type="Pfam" id="PF06898">
    <property type="entry name" value="YqfD"/>
    <property type="match status" value="1"/>
</dbReference>
<keyword evidence="1" id="KW-0472">Membrane</keyword>
<comment type="caution">
    <text evidence="2">The sequence shown here is derived from an EMBL/GenBank/DDBJ whole genome shotgun (WGS) entry which is preliminary data.</text>
</comment>
<feature type="transmembrane region" description="Helical" evidence="1">
    <location>
        <begin position="91"/>
        <end position="111"/>
    </location>
</feature>
<sequence length="409" mass="47082">MVADWIRLAGGMLTIRVRGAELERFLNLCAQQRIMLYRIRRTQMDELRAELTLRDFYRLACVRKRSRCRVHIVRRRGFPFVWNRLRHRHGLWLGFVLMGLLCWELSSRIWMIDLRLEQGVNGQAILQELETLHIGVGTKSRTIDAKDVKRHMMMQLDELKYFSVNIEGNVLTVQAAAAKSPPENQTKQGIHDVIARKDGVIRKISVGRGTQLCKQGDAVVRGQVLVDALVRKQGELDADRLTDANAQVWADVRYYVTRKLPLEAVRKTETGRKRHRYALCFGKTRINLYRSSSLTEGICDRIITMKTVRINEHLVLPVSLCCETVIPYQTEPVLLRSETMQSRLEYGTKRSIQAQLQEGCLTSMQADMNTEAHAAVLRSVVWCYEQIAERVESGTTELPESEENKESEE</sequence>
<dbReference type="Proteomes" id="UP000783588">
    <property type="component" value="Unassembled WGS sequence"/>
</dbReference>
<evidence type="ECO:0000313" key="2">
    <source>
        <dbReference type="EMBL" id="MBU5490906.1"/>
    </source>
</evidence>
<dbReference type="RefSeq" id="WP_216470618.1">
    <property type="nucleotide sequence ID" value="NZ_JAHLQI010000005.1"/>
</dbReference>
<keyword evidence="1" id="KW-1133">Transmembrane helix</keyword>
<keyword evidence="1" id="KW-0812">Transmembrane</keyword>
<gene>
    <name evidence="2" type="ORF">KQI75_09810</name>
</gene>
<proteinExistence type="predicted"/>
<dbReference type="InterPro" id="IPR010690">
    <property type="entry name" value="YqfD"/>
</dbReference>
<name>A0ABS6ET72_9FIRM</name>
<accession>A0ABS6ET72</accession>
<dbReference type="EMBL" id="JAHLQI010000005">
    <property type="protein sequence ID" value="MBU5490906.1"/>
    <property type="molecule type" value="Genomic_DNA"/>
</dbReference>
<reference evidence="2 3" key="1">
    <citation type="submission" date="2021-06" db="EMBL/GenBank/DDBJ databases">
        <authorList>
            <person name="Sun Q."/>
            <person name="Li D."/>
        </authorList>
    </citation>
    <scope>NUCLEOTIDE SEQUENCE [LARGE SCALE GENOMIC DNA]</scope>
    <source>
        <strain evidence="2 3">MSJd-7</strain>
    </source>
</reference>